<name>A0AAW9CIV0_BURTH</name>
<dbReference type="EMBL" id="QXCT01000001">
    <property type="protein sequence ID" value="MDW9250688.1"/>
    <property type="molecule type" value="Genomic_DNA"/>
</dbReference>
<dbReference type="AlphaFoldDB" id="A0AAW9CIV0"/>
<evidence type="ECO:0000313" key="1">
    <source>
        <dbReference type="EMBL" id="MDW9250688.1"/>
    </source>
</evidence>
<gene>
    <name evidence="1" type="ORF">C7S16_6585</name>
</gene>
<sequence>MHRGNMATRRDVRLLSVGERWIDAVEVRRHVAARRSMRGSRDLAIYVRRGVPAMTGERPPRDRGTGR</sequence>
<organism evidence="1 2">
    <name type="scientific">Burkholderia thailandensis</name>
    <dbReference type="NCBI Taxonomy" id="57975"/>
    <lineage>
        <taxon>Bacteria</taxon>
        <taxon>Pseudomonadati</taxon>
        <taxon>Pseudomonadota</taxon>
        <taxon>Betaproteobacteria</taxon>
        <taxon>Burkholderiales</taxon>
        <taxon>Burkholderiaceae</taxon>
        <taxon>Burkholderia</taxon>
        <taxon>pseudomallei group</taxon>
    </lineage>
</organism>
<reference evidence="1" key="1">
    <citation type="submission" date="2018-08" db="EMBL/GenBank/DDBJ databases">
        <title>Identification of Burkholderia cepacia strains that express a Burkholderia pseudomallei-like capsular polysaccharide.</title>
        <authorList>
            <person name="Burtnick M.N."/>
            <person name="Vongsouvath M."/>
            <person name="Newton P."/>
            <person name="Wuthiekanun V."/>
            <person name="Limmathurotsakul D."/>
            <person name="Brett P.J."/>
            <person name="Chantratita N."/>
            <person name="Dance D.A."/>
        </authorList>
    </citation>
    <scope>NUCLEOTIDE SEQUENCE</scope>
    <source>
        <strain evidence="1">SBXCC001</strain>
    </source>
</reference>
<comment type="caution">
    <text evidence="1">The sequence shown here is derived from an EMBL/GenBank/DDBJ whole genome shotgun (WGS) entry which is preliminary data.</text>
</comment>
<evidence type="ECO:0000313" key="2">
    <source>
        <dbReference type="Proteomes" id="UP001272137"/>
    </source>
</evidence>
<dbReference type="Proteomes" id="UP001272137">
    <property type="component" value="Unassembled WGS sequence"/>
</dbReference>
<accession>A0AAW9CIV0</accession>
<proteinExistence type="predicted"/>
<protein>
    <submittedName>
        <fullName evidence="1">Uncharacterized protein</fullName>
    </submittedName>
</protein>